<dbReference type="Ensembl" id="ENSSRHT00000104070.1">
    <property type="protein sequence ID" value="ENSSRHP00000101330.1"/>
    <property type="gene ID" value="ENSSRHG00000049657.1"/>
</dbReference>
<dbReference type="GO" id="GO:0004984">
    <property type="term" value="F:olfactory receptor activity"/>
    <property type="evidence" value="ECO:0007669"/>
    <property type="project" value="InterPro"/>
</dbReference>
<feature type="transmembrane region" description="Helical" evidence="6">
    <location>
        <begin position="93"/>
        <end position="122"/>
    </location>
</feature>
<feature type="transmembrane region" description="Helical" evidence="6">
    <location>
        <begin position="28"/>
        <end position="52"/>
    </location>
</feature>
<dbReference type="InterPro" id="IPR052921">
    <property type="entry name" value="GPCR1_Superfamily_Member"/>
</dbReference>
<dbReference type="PANTHER" id="PTHR26451">
    <property type="entry name" value="G_PROTEIN_RECEP_F1_2 DOMAIN-CONTAINING PROTEIN"/>
    <property type="match status" value="1"/>
</dbReference>
<dbReference type="PROSITE" id="PS50262">
    <property type="entry name" value="G_PROTEIN_RECEP_F1_2"/>
    <property type="match status" value="1"/>
</dbReference>
<reference evidence="8" key="2">
    <citation type="submission" date="2025-09" db="UniProtKB">
        <authorList>
            <consortium name="Ensembl"/>
        </authorList>
    </citation>
    <scope>IDENTIFICATION</scope>
</reference>
<dbReference type="PANTHER" id="PTHR26451:SF966">
    <property type="entry name" value="ODORANT RECEPTOR-RELATED"/>
    <property type="match status" value="1"/>
</dbReference>
<evidence type="ECO:0000313" key="8">
    <source>
        <dbReference type="Ensembl" id="ENSSRHP00000101330.1"/>
    </source>
</evidence>
<organism evidence="8 9">
    <name type="scientific">Sinocyclocheilus rhinocerous</name>
    <dbReference type="NCBI Taxonomy" id="307959"/>
    <lineage>
        <taxon>Eukaryota</taxon>
        <taxon>Metazoa</taxon>
        <taxon>Chordata</taxon>
        <taxon>Craniata</taxon>
        <taxon>Vertebrata</taxon>
        <taxon>Euteleostomi</taxon>
        <taxon>Actinopterygii</taxon>
        <taxon>Neopterygii</taxon>
        <taxon>Teleostei</taxon>
        <taxon>Ostariophysi</taxon>
        <taxon>Cypriniformes</taxon>
        <taxon>Cyprinidae</taxon>
        <taxon>Cyprininae</taxon>
        <taxon>Sinocyclocheilus</taxon>
    </lineage>
</organism>
<keyword evidence="2 6" id="KW-0812">Transmembrane</keyword>
<proteinExistence type="predicted"/>
<evidence type="ECO:0000256" key="3">
    <source>
        <dbReference type="ARBA" id="ARBA00022989"/>
    </source>
</evidence>
<dbReference type="GO" id="GO:0016020">
    <property type="term" value="C:membrane"/>
    <property type="evidence" value="ECO:0007669"/>
    <property type="project" value="UniProtKB-SubCell"/>
</dbReference>
<dbReference type="GO" id="GO:0005549">
    <property type="term" value="F:odorant binding"/>
    <property type="evidence" value="ECO:0007669"/>
    <property type="project" value="TreeGrafter"/>
</dbReference>
<evidence type="ECO:0000313" key="9">
    <source>
        <dbReference type="Proteomes" id="UP000472270"/>
    </source>
</evidence>
<dbReference type="PRINTS" id="PR00237">
    <property type="entry name" value="GPCRRHODOPSN"/>
</dbReference>
<keyword evidence="3 6" id="KW-1133">Transmembrane helix</keyword>
<sequence length="360" mass="41263">FLWVHCKNISIPSYFYISGFSGIPHMRYYYIFLFFVYIITVLGNSCLMFVIIMDRNLHTPKYIAVFNLSLTDISESTAVIPQLLDTFLFGNQLIPYGLCMSSMFSVLLFLAMQSLTLTILSFDRLVAISLPLRYHMIVTHRLMVATAAIIFLTRLSFCRVVVIVNSFYCDHGPISRSSCSDYFPSFVISVLYPVIILGLPGVFIVFTYTCIAVTLFRITTPQDRQRATKTCTAHLMLVAIFYVPITFTYAFWPFINTNTRIINLSLTSALPPLLNPIIYTFMTEEFMVSVKRLLKQRFIFPSSNFIYTCKLPFIRFICICTPIILIIISDFCIAVLLCLMSIKSIKNCTSHLIITIFFLS</sequence>
<evidence type="ECO:0000256" key="1">
    <source>
        <dbReference type="ARBA" id="ARBA00004141"/>
    </source>
</evidence>
<feature type="transmembrane region" description="Helical" evidence="6">
    <location>
        <begin position="190"/>
        <end position="215"/>
    </location>
</feature>
<keyword evidence="9" id="KW-1185">Reference proteome</keyword>
<dbReference type="Proteomes" id="UP000472270">
    <property type="component" value="Unassembled WGS sequence"/>
</dbReference>
<protein>
    <submittedName>
        <fullName evidence="8">Odorant receptor, family D, subfamily 110, member 1</fullName>
    </submittedName>
</protein>
<accession>A0A673NK57</accession>
<dbReference type="InterPro" id="IPR017452">
    <property type="entry name" value="GPCR_Rhodpsn_7TM"/>
</dbReference>
<dbReference type="PRINTS" id="PR00245">
    <property type="entry name" value="OLFACTORYR"/>
</dbReference>
<comment type="subcellular location">
    <subcellularLocation>
        <location evidence="1">Membrane</location>
        <topology evidence="1">Multi-pass membrane protein</topology>
    </subcellularLocation>
</comment>
<evidence type="ECO:0000256" key="2">
    <source>
        <dbReference type="ARBA" id="ARBA00022692"/>
    </source>
</evidence>
<dbReference type="InterPro" id="IPR000276">
    <property type="entry name" value="GPCR_Rhodpsn"/>
</dbReference>
<dbReference type="Pfam" id="PF13853">
    <property type="entry name" value="7tm_4"/>
    <property type="match status" value="1"/>
</dbReference>
<feature type="transmembrane region" description="Helical" evidence="6">
    <location>
        <begin position="313"/>
        <end position="342"/>
    </location>
</feature>
<name>A0A673NK57_9TELE</name>
<feature type="transmembrane region" description="Helical" evidence="6">
    <location>
        <begin position="235"/>
        <end position="255"/>
    </location>
</feature>
<evidence type="ECO:0000256" key="4">
    <source>
        <dbReference type="ARBA" id="ARBA00023136"/>
    </source>
</evidence>
<dbReference type="Gene3D" id="1.20.1070.10">
    <property type="entry name" value="Rhodopsin 7-helix transmembrane proteins"/>
    <property type="match status" value="1"/>
</dbReference>
<keyword evidence="4 6" id="KW-0472">Membrane</keyword>
<dbReference type="SUPFAM" id="SSF81321">
    <property type="entry name" value="Family A G protein-coupled receptor-like"/>
    <property type="match status" value="1"/>
</dbReference>
<keyword evidence="5" id="KW-0807">Transducer</keyword>
<feature type="domain" description="G-protein coupled receptors family 1 profile" evidence="7">
    <location>
        <begin position="43"/>
        <end position="279"/>
    </location>
</feature>
<feature type="transmembrane region" description="Helical" evidence="6">
    <location>
        <begin position="142"/>
        <end position="168"/>
    </location>
</feature>
<evidence type="ECO:0000256" key="5">
    <source>
        <dbReference type="ARBA" id="ARBA00023224"/>
    </source>
</evidence>
<evidence type="ECO:0000259" key="7">
    <source>
        <dbReference type="PROSITE" id="PS50262"/>
    </source>
</evidence>
<dbReference type="InterPro" id="IPR000725">
    <property type="entry name" value="Olfact_rcpt"/>
</dbReference>
<dbReference type="GO" id="GO:0004930">
    <property type="term" value="F:G protein-coupled receptor activity"/>
    <property type="evidence" value="ECO:0007669"/>
    <property type="project" value="InterPro"/>
</dbReference>
<dbReference type="AlphaFoldDB" id="A0A673NK57"/>
<reference evidence="8" key="1">
    <citation type="submission" date="2025-08" db="UniProtKB">
        <authorList>
            <consortium name="Ensembl"/>
        </authorList>
    </citation>
    <scope>IDENTIFICATION</scope>
</reference>
<evidence type="ECO:0000256" key="6">
    <source>
        <dbReference type="SAM" id="Phobius"/>
    </source>
</evidence>